<evidence type="ECO:0000313" key="1">
    <source>
        <dbReference type="EMBL" id="JAH80620.1"/>
    </source>
</evidence>
<organism evidence="1">
    <name type="scientific">Anguilla anguilla</name>
    <name type="common">European freshwater eel</name>
    <name type="synonym">Muraena anguilla</name>
    <dbReference type="NCBI Taxonomy" id="7936"/>
    <lineage>
        <taxon>Eukaryota</taxon>
        <taxon>Metazoa</taxon>
        <taxon>Chordata</taxon>
        <taxon>Craniata</taxon>
        <taxon>Vertebrata</taxon>
        <taxon>Euteleostomi</taxon>
        <taxon>Actinopterygii</taxon>
        <taxon>Neopterygii</taxon>
        <taxon>Teleostei</taxon>
        <taxon>Anguilliformes</taxon>
        <taxon>Anguillidae</taxon>
        <taxon>Anguilla</taxon>
    </lineage>
</organism>
<dbReference type="EMBL" id="GBXM01027957">
    <property type="protein sequence ID" value="JAH80620.1"/>
    <property type="molecule type" value="Transcribed_RNA"/>
</dbReference>
<name>A0A0E9VTG1_ANGAN</name>
<protein>
    <submittedName>
        <fullName evidence="1">Uncharacterized protein</fullName>
    </submittedName>
</protein>
<dbReference type="AlphaFoldDB" id="A0A0E9VTG1"/>
<sequence>MTLFCCSKLLDGCSIQLTLIQRKIGLSIQVSGDVQ</sequence>
<reference evidence="1" key="2">
    <citation type="journal article" date="2015" name="Fish Shellfish Immunol.">
        <title>Early steps in the European eel (Anguilla anguilla)-Vibrio vulnificus interaction in the gills: Role of the RtxA13 toxin.</title>
        <authorList>
            <person name="Callol A."/>
            <person name="Pajuelo D."/>
            <person name="Ebbesson L."/>
            <person name="Teles M."/>
            <person name="MacKenzie S."/>
            <person name="Amaro C."/>
        </authorList>
    </citation>
    <scope>NUCLEOTIDE SEQUENCE</scope>
</reference>
<accession>A0A0E9VTG1</accession>
<reference evidence="1" key="1">
    <citation type="submission" date="2014-11" db="EMBL/GenBank/DDBJ databases">
        <authorList>
            <person name="Amaro Gonzalez C."/>
        </authorList>
    </citation>
    <scope>NUCLEOTIDE SEQUENCE</scope>
</reference>
<proteinExistence type="predicted"/>